<dbReference type="InterPro" id="IPR056940">
    <property type="entry name" value="PEX18_PEX21_C"/>
</dbReference>
<dbReference type="Pfam" id="PF25098">
    <property type="entry name" value="PEX18_PEX21_C"/>
    <property type="match status" value="1"/>
</dbReference>
<dbReference type="RefSeq" id="XP_041406726.1">
    <property type="nucleotide sequence ID" value="XM_041550792.1"/>
</dbReference>
<dbReference type="EMBL" id="CAEFZW010000005">
    <property type="protein sequence ID" value="CAB4254882.1"/>
    <property type="molecule type" value="Genomic_DNA"/>
</dbReference>
<evidence type="ECO:0000256" key="1">
    <source>
        <dbReference type="ARBA" id="ARBA00004275"/>
    </source>
</evidence>
<dbReference type="OrthoDB" id="10267501at2759"/>
<name>A0A8H2ZHV6_9SACH</name>
<evidence type="ECO:0000256" key="4">
    <source>
        <dbReference type="ARBA" id="ARBA00022843"/>
    </source>
</evidence>
<evidence type="ECO:0000313" key="7">
    <source>
        <dbReference type="EMBL" id="CAB4254882.1"/>
    </source>
</evidence>
<proteinExistence type="predicted"/>
<keyword evidence="3" id="KW-0963">Cytoplasm</keyword>
<accession>A0A8H2ZHV6</accession>
<gene>
    <name evidence="7" type="ORF">KABA2_05S03344</name>
</gene>
<dbReference type="GeneID" id="64857902"/>
<protein>
    <recommendedName>
        <fullName evidence="6">PEX18/PEX21 C-terminal domain-containing protein</fullName>
    </recommendedName>
</protein>
<evidence type="ECO:0000259" key="6">
    <source>
        <dbReference type="Pfam" id="PF25098"/>
    </source>
</evidence>
<keyword evidence="4" id="KW-0832">Ubl conjugation</keyword>
<comment type="subcellular location">
    <subcellularLocation>
        <location evidence="2">Cytoplasm</location>
    </subcellularLocation>
    <subcellularLocation>
        <location evidence="1">Peroxisome</location>
    </subcellularLocation>
</comment>
<reference evidence="7 8" key="1">
    <citation type="submission" date="2020-05" db="EMBL/GenBank/DDBJ databases">
        <authorList>
            <person name="Casaregola S."/>
            <person name="Devillers H."/>
            <person name="Grondin C."/>
        </authorList>
    </citation>
    <scope>NUCLEOTIDE SEQUENCE [LARGE SCALE GENOMIC DNA]</scope>
    <source>
        <strain evidence="7 8">CLIB 1767</strain>
    </source>
</reference>
<dbReference type="GO" id="GO:0005777">
    <property type="term" value="C:peroxisome"/>
    <property type="evidence" value="ECO:0007669"/>
    <property type="project" value="UniProtKB-SubCell"/>
</dbReference>
<dbReference type="AlphaFoldDB" id="A0A8H2ZHV6"/>
<evidence type="ECO:0000256" key="3">
    <source>
        <dbReference type="ARBA" id="ARBA00022490"/>
    </source>
</evidence>
<keyword evidence="8" id="KW-1185">Reference proteome</keyword>
<organism evidence="7 8">
    <name type="scientific">Maudiozyma barnettii</name>
    <dbReference type="NCBI Taxonomy" id="61262"/>
    <lineage>
        <taxon>Eukaryota</taxon>
        <taxon>Fungi</taxon>
        <taxon>Dikarya</taxon>
        <taxon>Ascomycota</taxon>
        <taxon>Saccharomycotina</taxon>
        <taxon>Saccharomycetes</taxon>
        <taxon>Saccharomycetales</taxon>
        <taxon>Saccharomycetaceae</taxon>
        <taxon>Maudiozyma</taxon>
    </lineage>
</organism>
<dbReference type="Gene3D" id="6.10.280.230">
    <property type="match status" value="1"/>
</dbReference>
<feature type="domain" description="PEX18/PEX21 C-terminal" evidence="6">
    <location>
        <begin position="217"/>
        <end position="275"/>
    </location>
</feature>
<sequence length="296" mass="33275">MNSDCNTNVLSKLADKTPLFHLQNDVNRSAGTIRQIKDIQYANHFPENLLGPSSSSSFALQNNVIVGSTLQDIPLDQSQWGDEFLYEQTSFSNGGVPNLTQLSSQPPTNQQQHLEINSMRFGDNNVSAASALRPAAPRNYTTSTTTNLKYQTYDYYNIEDELQQQQKQMQMEPRSMTYPSGALQDEFDELEKELADLDLDSVMTTTTPESLQNNLLNERQLFRETATELYTLTSDCAGSFSQEAQSKIVNSKFMNMMKLISSGSVNLNNTQTELCSMTTNEPMGNKYINISENIYN</sequence>
<evidence type="ECO:0000313" key="8">
    <source>
        <dbReference type="Proteomes" id="UP000644660"/>
    </source>
</evidence>
<dbReference type="Proteomes" id="UP000644660">
    <property type="component" value="Unassembled WGS sequence"/>
</dbReference>
<evidence type="ECO:0000256" key="2">
    <source>
        <dbReference type="ARBA" id="ARBA00004496"/>
    </source>
</evidence>
<comment type="caution">
    <text evidence="7">The sequence shown here is derived from an EMBL/GenBank/DDBJ whole genome shotgun (WGS) entry which is preliminary data.</text>
</comment>
<evidence type="ECO:0000256" key="5">
    <source>
        <dbReference type="ARBA" id="ARBA00023140"/>
    </source>
</evidence>
<keyword evidence="5" id="KW-0576">Peroxisome</keyword>